<sequence length="323" mass="36092">MRDPLQSRSGKLVHLDGSQRYSESPRAPISPTIEQFLGGDSSRWSPHSSPTFRKEYDLEEDHSHHQKKSVLTKVKEKAKKFRHSLSKKKHSGGDEGNTTPSWGVTLEDDEDEEEDAEYLGAPMYESELAPEGYKENARQHPRAFPVISERHVLTSSVNNDEKPDIGQEENEKPSVEKENEKPPSPLKTLTETVTEKLAPAYATVSDATLAIASKIQSLTVSSPTSASETDKKTVGETGQKDTSPTTQIWDKGVSVKEYILNKFEPGEDEKALSQVITDAMSPRRSPREGTMVEKVKEVLLKKKLMEEYSKPTERGIEVADKEN</sequence>
<dbReference type="EMBL" id="JAFEMO010000013">
    <property type="protein sequence ID" value="KAH7550002.1"/>
    <property type="molecule type" value="Genomic_DNA"/>
</dbReference>
<dbReference type="Proteomes" id="UP000827721">
    <property type="component" value="Unassembled WGS sequence"/>
</dbReference>
<dbReference type="InterPro" id="IPR056605">
    <property type="entry name" value="LTI65_LTI78_N"/>
</dbReference>
<dbReference type="InterPro" id="IPR057059">
    <property type="entry name" value="LTI65/LTI78_PGEED"/>
</dbReference>
<keyword evidence="5" id="KW-1185">Reference proteome</keyword>
<evidence type="ECO:0000259" key="2">
    <source>
        <dbReference type="Pfam" id="PF23399"/>
    </source>
</evidence>
<evidence type="ECO:0000259" key="3">
    <source>
        <dbReference type="Pfam" id="PF23403"/>
    </source>
</evidence>
<feature type="region of interest" description="Disordered" evidence="1">
    <location>
        <begin position="216"/>
        <end position="246"/>
    </location>
</feature>
<comment type="caution">
    <text evidence="4">The sequence shown here is derived from an EMBL/GenBank/DDBJ whole genome shotgun (WGS) entry which is preliminary data.</text>
</comment>
<dbReference type="Pfam" id="PF23399">
    <property type="entry name" value="LTI65_PGEED"/>
    <property type="match status" value="1"/>
</dbReference>
<evidence type="ECO:0008006" key="6">
    <source>
        <dbReference type="Google" id="ProtNLM"/>
    </source>
</evidence>
<feature type="compositionally biased region" description="Acidic residues" evidence="1">
    <location>
        <begin position="106"/>
        <end position="115"/>
    </location>
</feature>
<gene>
    <name evidence="4" type="ORF">JRO89_XS13G0118100</name>
</gene>
<feature type="domain" description="LTI65/LTI78 N-terminal" evidence="3">
    <location>
        <begin position="64"/>
        <end position="127"/>
    </location>
</feature>
<evidence type="ECO:0000256" key="1">
    <source>
        <dbReference type="SAM" id="MobiDB-lite"/>
    </source>
</evidence>
<reference evidence="4 5" key="1">
    <citation type="submission" date="2021-02" db="EMBL/GenBank/DDBJ databases">
        <title>Plant Genome Project.</title>
        <authorList>
            <person name="Zhang R.-G."/>
        </authorList>
    </citation>
    <scope>NUCLEOTIDE SEQUENCE [LARGE SCALE GENOMIC DNA]</scope>
    <source>
        <tissue evidence="4">Leaves</tissue>
    </source>
</reference>
<feature type="compositionally biased region" description="Basic and acidic residues" evidence="1">
    <location>
        <begin position="159"/>
        <end position="181"/>
    </location>
</feature>
<protein>
    <recommendedName>
        <fullName evidence="6">Low-temperature-induced protein</fullName>
    </recommendedName>
</protein>
<feature type="region of interest" description="Disordered" evidence="1">
    <location>
        <begin position="56"/>
        <end position="115"/>
    </location>
</feature>
<dbReference type="PANTHER" id="PTHR33836:SF7">
    <property type="entry name" value="LOW-TEMPERATURE-INDUCED PROTEIN"/>
    <property type="match status" value="1"/>
</dbReference>
<proteinExistence type="predicted"/>
<accession>A0ABQ8H7U8</accession>
<evidence type="ECO:0000313" key="5">
    <source>
        <dbReference type="Proteomes" id="UP000827721"/>
    </source>
</evidence>
<feature type="region of interest" description="Disordered" evidence="1">
    <location>
        <begin position="1"/>
        <end position="31"/>
    </location>
</feature>
<dbReference type="InterPro" id="IPR037491">
    <property type="entry name" value="LTI78/LTI65"/>
</dbReference>
<feature type="region of interest" description="Disordered" evidence="1">
    <location>
        <begin position="131"/>
        <end position="189"/>
    </location>
</feature>
<feature type="compositionally biased region" description="Polar residues" evidence="1">
    <location>
        <begin position="216"/>
        <end position="227"/>
    </location>
</feature>
<organism evidence="4 5">
    <name type="scientific">Xanthoceras sorbifolium</name>
    <dbReference type="NCBI Taxonomy" id="99658"/>
    <lineage>
        <taxon>Eukaryota</taxon>
        <taxon>Viridiplantae</taxon>
        <taxon>Streptophyta</taxon>
        <taxon>Embryophyta</taxon>
        <taxon>Tracheophyta</taxon>
        <taxon>Spermatophyta</taxon>
        <taxon>Magnoliopsida</taxon>
        <taxon>eudicotyledons</taxon>
        <taxon>Gunneridae</taxon>
        <taxon>Pentapetalae</taxon>
        <taxon>rosids</taxon>
        <taxon>malvids</taxon>
        <taxon>Sapindales</taxon>
        <taxon>Sapindaceae</taxon>
        <taxon>Xanthoceroideae</taxon>
        <taxon>Xanthoceras</taxon>
    </lineage>
</organism>
<dbReference type="PANTHER" id="PTHR33836">
    <property type="entry name" value="LOW-TEMPERATURE-INDUCED 65 KDA PROTEIN-RELATED"/>
    <property type="match status" value="1"/>
</dbReference>
<feature type="domain" description="LTI65/LTI78 PGEED repeat" evidence="2">
    <location>
        <begin position="250"/>
        <end position="280"/>
    </location>
</feature>
<feature type="compositionally biased region" description="Basic residues" evidence="1">
    <location>
        <begin position="64"/>
        <end position="90"/>
    </location>
</feature>
<evidence type="ECO:0000313" key="4">
    <source>
        <dbReference type="EMBL" id="KAH7550002.1"/>
    </source>
</evidence>
<dbReference type="Pfam" id="PF23403">
    <property type="entry name" value="LTI65_LTI78_N"/>
    <property type="match status" value="1"/>
</dbReference>
<name>A0ABQ8H7U8_9ROSI</name>